<name>A0A286N317_9CAUD</name>
<reference evidence="1 2" key="1">
    <citation type="submission" date="2017-06" db="EMBL/GenBank/DDBJ databases">
        <authorList>
            <person name="Conboy A.J."/>
            <person name="Conboy D.B."/>
            <person name="Kulkosky J."/>
            <person name="Cross T."/>
            <person name="Moy E.A."/>
            <person name="Stoner T.H."/>
            <person name="Garlena R.A."/>
            <person name="Russell D.A."/>
            <person name="Pope W.H."/>
            <person name="Jacobs-Sera D."/>
            <person name="Hatfull G.F."/>
        </authorList>
    </citation>
    <scope>NUCLEOTIDE SEQUENCE [LARGE SCALE GENOMIC DNA]</scope>
</reference>
<keyword evidence="2" id="KW-1185">Reference proteome</keyword>
<accession>A0A286N317</accession>
<proteinExistence type="predicted"/>
<dbReference type="KEGG" id="vg:40086205"/>
<dbReference type="RefSeq" id="YP_009610119.1">
    <property type="nucleotide sequence ID" value="NC_042000.1"/>
</dbReference>
<gene>
    <name evidence="1" type="primary">105</name>
    <name evidence="1" type="ORF">SEA_COLUCCI_105</name>
</gene>
<organism evidence="1 2">
    <name type="scientific">Arthrobacter phage Colucci</name>
    <dbReference type="NCBI Taxonomy" id="2015834"/>
    <lineage>
        <taxon>Viruses</taxon>
        <taxon>Duplodnaviria</taxon>
        <taxon>Heunggongvirae</taxon>
        <taxon>Uroviricota</taxon>
        <taxon>Caudoviricetes</taxon>
        <taxon>Klausavirus</taxon>
        <taxon>Klausavirus colucci</taxon>
    </lineage>
</organism>
<sequence length="268" mass="29865">MPTYTTSNTDVYQGATMTNDETGHSVKEADYVTVGKSKNEWFVNRVLWHGLVEIERQKPKGGLTHRRVCIDDLTVTLTTRTDAEYEEVPMKATEDAWPTAADLVAHAQALLDSGEAVDLDDALDAADDLFPEVPDGDDERRAFHRRAEGIMQEAVKIMEARAVTDTPTPLLHPKREVFDVKASLDGKRVVETITVQGNIKRARSVADMLACKHGFGPLVTEFHTNSLECHQGRDGGVVEIEDMDADFPETGPWDEEMTYERSVIDADY</sequence>
<dbReference type="OrthoDB" id="20834at10239"/>
<protein>
    <submittedName>
        <fullName evidence="1">Uncharacterized protein</fullName>
    </submittedName>
</protein>
<dbReference type="EMBL" id="MF185718">
    <property type="protein sequence ID" value="ASX98774.1"/>
    <property type="molecule type" value="Genomic_DNA"/>
</dbReference>
<dbReference type="GeneID" id="40086205"/>
<evidence type="ECO:0000313" key="1">
    <source>
        <dbReference type="EMBL" id="ASX98774.1"/>
    </source>
</evidence>
<evidence type="ECO:0000313" key="2">
    <source>
        <dbReference type="Proteomes" id="UP000225683"/>
    </source>
</evidence>
<dbReference type="Proteomes" id="UP000225683">
    <property type="component" value="Genome"/>
</dbReference>